<dbReference type="EMBL" id="ADBJ01000026">
    <property type="protein sequence ID" value="EFA81279.1"/>
    <property type="molecule type" value="Genomic_DNA"/>
</dbReference>
<dbReference type="RefSeq" id="XP_020433397.1">
    <property type="nucleotide sequence ID" value="XM_020576985.1"/>
</dbReference>
<dbReference type="Pfam" id="PF00378">
    <property type="entry name" value="ECH_1"/>
    <property type="match status" value="1"/>
</dbReference>
<dbReference type="SUPFAM" id="SSF52096">
    <property type="entry name" value="ClpP/crotonase"/>
    <property type="match status" value="1"/>
</dbReference>
<dbReference type="Gene3D" id="1.10.287.2460">
    <property type="match status" value="1"/>
</dbReference>
<comment type="caution">
    <text evidence="3">The sequence shown here is derived from an EMBL/GenBank/DDBJ whole genome shotgun (WGS) entry which is preliminary data.</text>
</comment>
<dbReference type="GeneID" id="31361604"/>
<accession>D3BC96</accession>
<keyword evidence="2" id="KW-0732">Signal</keyword>
<dbReference type="InParanoid" id="D3BC96"/>
<dbReference type="STRING" id="670386.D3BC96"/>
<protein>
    <submittedName>
        <fullName evidence="3">Enoyl CoA-hydratase</fullName>
    </submittedName>
</protein>
<organism evidence="3 4">
    <name type="scientific">Heterostelium pallidum (strain ATCC 26659 / Pp 5 / PN500)</name>
    <name type="common">Cellular slime mold</name>
    <name type="synonym">Polysphondylium pallidum</name>
    <dbReference type="NCBI Taxonomy" id="670386"/>
    <lineage>
        <taxon>Eukaryota</taxon>
        <taxon>Amoebozoa</taxon>
        <taxon>Evosea</taxon>
        <taxon>Eumycetozoa</taxon>
        <taxon>Dictyostelia</taxon>
        <taxon>Acytosteliales</taxon>
        <taxon>Acytosteliaceae</taxon>
        <taxon>Heterostelium</taxon>
    </lineage>
</organism>
<dbReference type="InterPro" id="IPR029045">
    <property type="entry name" value="ClpP/crotonase-like_dom_sf"/>
</dbReference>
<feature type="chain" id="PRO_5003041073" evidence="2">
    <location>
        <begin position="22"/>
        <end position="305"/>
    </location>
</feature>
<proteinExistence type="inferred from homology"/>
<evidence type="ECO:0000256" key="1">
    <source>
        <dbReference type="ARBA" id="ARBA00005254"/>
    </source>
</evidence>
<comment type="similarity">
    <text evidence="1">Belongs to the enoyl-CoA hydratase/isomerase family.</text>
</comment>
<dbReference type="PANTHER" id="PTHR43802:SF1">
    <property type="entry name" value="IP11341P-RELATED"/>
    <property type="match status" value="1"/>
</dbReference>
<name>D3BC96_HETP5</name>
<dbReference type="Proteomes" id="UP000001396">
    <property type="component" value="Unassembled WGS sequence"/>
</dbReference>
<feature type="non-terminal residue" evidence="3">
    <location>
        <position position="1"/>
    </location>
</feature>
<dbReference type="PANTHER" id="PTHR43802">
    <property type="entry name" value="ENOYL-COA HYDRATASE"/>
    <property type="match status" value="1"/>
</dbReference>
<evidence type="ECO:0000313" key="4">
    <source>
        <dbReference type="Proteomes" id="UP000001396"/>
    </source>
</evidence>
<evidence type="ECO:0000313" key="3">
    <source>
        <dbReference type="EMBL" id="EFA81279.1"/>
    </source>
</evidence>
<sequence>SYLGVLFELSIYLLYLGVLDRSHDPSPLRLTNGPTWPKSLGSLACGEETKLISYVTINTRNQDISFISAVDRHTAEKLVEHFQRIDNDDRFKVAILYGGTDVFCSGADLKAMTSPDSRNRLSEDGDAPMGLSRMLLKKPVIAAISGYCVAGGLELACWCDMRVAEEDAVFGVFCRRFGVPLIDGGTIRLPRLIGISRALDLILTGRAVDTKEAHEIGLVNRIAPKGKVLEHAIDLAKLIASFPQMCMRSDRISAYQQWDLPFDEAIRNEFRLGNESLKTEGLNGANLFKSGVGKHGSFTLPQSKL</sequence>
<evidence type="ECO:0000256" key="2">
    <source>
        <dbReference type="SAM" id="SignalP"/>
    </source>
</evidence>
<feature type="signal peptide" evidence="2">
    <location>
        <begin position="1"/>
        <end position="21"/>
    </location>
</feature>
<dbReference type="NCBIfam" id="NF006108">
    <property type="entry name" value="PRK08259.1"/>
    <property type="match status" value="1"/>
</dbReference>
<dbReference type="Gene3D" id="3.90.226.10">
    <property type="entry name" value="2-enoyl-CoA Hydratase, Chain A, domain 1"/>
    <property type="match status" value="1"/>
</dbReference>
<keyword evidence="4" id="KW-1185">Reference proteome</keyword>
<dbReference type="OMA" id="TEECKLG"/>
<gene>
    <name evidence="3" type="ORF">PPL_06120</name>
</gene>
<dbReference type="InterPro" id="IPR001753">
    <property type="entry name" value="Enoyl-CoA_hydra/iso"/>
</dbReference>
<reference evidence="3 4" key="1">
    <citation type="journal article" date="2011" name="Genome Res.">
        <title>Phylogeny-wide analysis of social amoeba genomes highlights ancient origins for complex intercellular communication.</title>
        <authorList>
            <person name="Heidel A.J."/>
            <person name="Lawal H.M."/>
            <person name="Felder M."/>
            <person name="Schilde C."/>
            <person name="Helps N.R."/>
            <person name="Tunggal B."/>
            <person name="Rivero F."/>
            <person name="John U."/>
            <person name="Schleicher M."/>
            <person name="Eichinger L."/>
            <person name="Platzer M."/>
            <person name="Noegel A.A."/>
            <person name="Schaap P."/>
            <person name="Gloeckner G."/>
        </authorList>
    </citation>
    <scope>NUCLEOTIDE SEQUENCE [LARGE SCALE GENOMIC DNA]</scope>
    <source>
        <strain evidence="4">ATCC 26659 / Pp 5 / PN500</strain>
    </source>
</reference>
<dbReference type="AlphaFoldDB" id="D3BC96"/>
<dbReference type="CDD" id="cd06558">
    <property type="entry name" value="crotonase-like"/>
    <property type="match status" value="1"/>
</dbReference>